<evidence type="ECO:0000256" key="6">
    <source>
        <dbReference type="SAM" id="MobiDB-lite"/>
    </source>
</evidence>
<dbReference type="Gene3D" id="3.30.190.20">
    <property type="match status" value="1"/>
</dbReference>
<keyword evidence="3" id="KW-0687">Ribonucleoprotein</keyword>
<evidence type="ECO:0000256" key="4">
    <source>
        <dbReference type="ARBA" id="ARBA00035241"/>
    </source>
</evidence>
<dbReference type="PROSITE" id="PS01199">
    <property type="entry name" value="RIBOSOMAL_L1"/>
    <property type="match status" value="1"/>
</dbReference>
<sequence>MGVKSEDDIVLAHIGVNMTSSKISRDFLNETIAEIIKGSQEKKRKFRETVELQIGLKNYDPQKDKRFSGSVRLKNIPKPHMKVCVLGDQQHCDEANANNLPCMNADDLKKLNKNKKLIKKLAKSYDAFLASESLIKQIPRILGPGLNKAGKFPSVVSHADSLNAKVDEIKATIKFQMKKVLCLSVAIGHVEMSQEELVANASLAINFLISLLKKNWQNVRSLTVKSTMGKPQRLSMSVHTEKVDETVKKSSTITHELNQIVLAKLFVKILGGGSQDGKLNIRTKYYGTTVTAQPFTTLGQFTTWKTKTQNLDEIFIGALFVVIENEHDQLLNELYAYVQTADDVAIQSYGFVMERYDDMTPPHDQKCEEWCRRNGFEMVFFKNSEEAVREAVENNEKLGEARLAELLHVVDWPLKKIETTKLTGHHVMDQAIAALNKMSDDEDDDLIMNEQDEAAFLEIFGKNKVIGQQSNGKGRVAEASVDVNVALKGGVISSVSVNDGAEGGKKGKKGKGKNSKKDVETAANKQAKAGGSNRSTGETQYTFPIQSMPSVQPLMNSSKEEAPAATIVKMEDETEEDGEDCLSINGEIKEESDLAKLINCAKEIRCLSKLNGLDDDTMRKGTAIGYMKDVLGEGLMEMVNEIERQKKEGTYVETEDSD</sequence>
<reference evidence="8" key="1">
    <citation type="journal article" date="2008" name="Nat. Genet.">
        <title>The Pristionchus pacificus genome provides a unique perspective on nematode lifestyle and parasitism.</title>
        <authorList>
            <person name="Dieterich C."/>
            <person name="Clifton S.W."/>
            <person name="Schuster L.N."/>
            <person name="Chinwalla A."/>
            <person name="Delehaunty K."/>
            <person name="Dinkelacker I."/>
            <person name="Fulton L."/>
            <person name="Fulton R."/>
            <person name="Godfrey J."/>
            <person name="Minx P."/>
            <person name="Mitreva M."/>
            <person name="Roeseler W."/>
            <person name="Tian H."/>
            <person name="Witte H."/>
            <person name="Yang S.P."/>
            <person name="Wilson R.K."/>
            <person name="Sommer R.J."/>
        </authorList>
    </citation>
    <scope>NUCLEOTIDE SEQUENCE [LARGE SCALE GENOMIC DNA]</scope>
    <source>
        <strain evidence="8">PS312</strain>
    </source>
</reference>
<dbReference type="CDD" id="cd00403">
    <property type="entry name" value="Ribosomal_L1"/>
    <property type="match status" value="1"/>
</dbReference>
<evidence type="ECO:0000313" key="7">
    <source>
        <dbReference type="EnsemblMetazoa" id="PPA06743.1"/>
    </source>
</evidence>
<evidence type="ECO:0000256" key="5">
    <source>
        <dbReference type="ARBA" id="ARBA00035370"/>
    </source>
</evidence>
<proteinExistence type="inferred from homology"/>
<protein>
    <recommendedName>
        <fullName evidence="4">Large ribosomal subunit protein uL1</fullName>
    </recommendedName>
    <alternativeName>
        <fullName evidence="5">60S ribosomal protein L10a</fullName>
    </alternativeName>
</protein>
<evidence type="ECO:0000313" key="8">
    <source>
        <dbReference type="Proteomes" id="UP000005239"/>
    </source>
</evidence>
<dbReference type="InterPro" id="IPR016095">
    <property type="entry name" value="Ribosomal_uL1_3-a/b-sand"/>
</dbReference>
<comment type="similarity">
    <text evidence="1">Belongs to the universal ribosomal protein uL1 family.</text>
</comment>
<dbReference type="FunFam" id="3.30.190.20:FF:000009">
    <property type="entry name" value="Ribosomal protein L10a"/>
    <property type="match status" value="1"/>
</dbReference>
<dbReference type="AlphaFoldDB" id="A0A2A6BKY6"/>
<name>A0A2A6BKY6_PRIPA</name>
<dbReference type="Gene3D" id="3.40.50.11960">
    <property type="match status" value="1"/>
</dbReference>
<keyword evidence="2" id="KW-0689">Ribosomal protein</keyword>
<evidence type="ECO:0000256" key="2">
    <source>
        <dbReference type="ARBA" id="ARBA00022980"/>
    </source>
</evidence>
<dbReference type="Gene3D" id="3.40.50.790">
    <property type="match status" value="1"/>
</dbReference>
<gene>
    <name evidence="7" type="primary">WBGene00096297</name>
</gene>
<dbReference type="FunFam" id="3.40.50.790:FF:000002">
    <property type="entry name" value="Ribosomal protein"/>
    <property type="match status" value="1"/>
</dbReference>
<dbReference type="Pfam" id="PF00687">
    <property type="entry name" value="Ribosomal_L1"/>
    <property type="match status" value="1"/>
</dbReference>
<dbReference type="InterPro" id="IPR023673">
    <property type="entry name" value="Ribosomal_uL1_CS"/>
</dbReference>
<keyword evidence="8" id="KW-1185">Reference proteome</keyword>
<dbReference type="SUPFAM" id="SSF56808">
    <property type="entry name" value="Ribosomal protein L1"/>
    <property type="match status" value="1"/>
</dbReference>
<dbReference type="EnsemblMetazoa" id="PPA06743.1">
    <property type="protein sequence ID" value="PPA06743.1"/>
    <property type="gene ID" value="WBGene00096297"/>
</dbReference>
<organism evidence="7 8">
    <name type="scientific">Pristionchus pacificus</name>
    <name type="common">Parasitic nematode worm</name>
    <dbReference type="NCBI Taxonomy" id="54126"/>
    <lineage>
        <taxon>Eukaryota</taxon>
        <taxon>Metazoa</taxon>
        <taxon>Ecdysozoa</taxon>
        <taxon>Nematoda</taxon>
        <taxon>Chromadorea</taxon>
        <taxon>Rhabditida</taxon>
        <taxon>Rhabditina</taxon>
        <taxon>Diplogasteromorpha</taxon>
        <taxon>Diplogasteroidea</taxon>
        <taxon>Neodiplogasteridae</taxon>
        <taxon>Pristionchus</taxon>
    </lineage>
</organism>
<dbReference type="GO" id="GO:0003723">
    <property type="term" value="F:RNA binding"/>
    <property type="evidence" value="ECO:0000318"/>
    <property type="project" value="GO_Central"/>
</dbReference>
<dbReference type="InterPro" id="IPR050257">
    <property type="entry name" value="eL8/uL1-like"/>
</dbReference>
<dbReference type="OrthoDB" id="2449818at2759"/>
<accession>A0A2A6BKY6</accession>
<dbReference type="GO" id="GO:0022625">
    <property type="term" value="C:cytosolic large ribosomal subunit"/>
    <property type="evidence" value="ECO:0000318"/>
    <property type="project" value="GO_Central"/>
</dbReference>
<evidence type="ECO:0000256" key="3">
    <source>
        <dbReference type="ARBA" id="ARBA00023274"/>
    </source>
</evidence>
<dbReference type="InterPro" id="IPR023674">
    <property type="entry name" value="Ribosomal_uL1-like"/>
</dbReference>
<dbReference type="Proteomes" id="UP000005239">
    <property type="component" value="Unassembled WGS sequence"/>
</dbReference>
<evidence type="ECO:0000256" key="1">
    <source>
        <dbReference type="ARBA" id="ARBA00010531"/>
    </source>
</evidence>
<feature type="region of interest" description="Disordered" evidence="6">
    <location>
        <begin position="496"/>
        <end position="539"/>
    </location>
</feature>
<reference evidence="7" key="2">
    <citation type="submission" date="2022-06" db="UniProtKB">
        <authorList>
            <consortium name="EnsemblMetazoa"/>
        </authorList>
    </citation>
    <scope>IDENTIFICATION</scope>
    <source>
        <strain evidence="7">PS312</strain>
    </source>
</reference>
<dbReference type="PANTHER" id="PTHR23105">
    <property type="entry name" value="RIBOSOMAL PROTEIN L7AE FAMILY MEMBER"/>
    <property type="match status" value="1"/>
</dbReference>
<accession>A0A8R1U6Y0</accession>
<dbReference type="FunFam" id="3.30.190.20:FF:000006">
    <property type="entry name" value="Ribosomal protein"/>
    <property type="match status" value="1"/>
</dbReference>
<dbReference type="InterPro" id="IPR028364">
    <property type="entry name" value="Ribosomal_uL1/biogenesis"/>
</dbReference>